<gene>
    <name evidence="2" type="ORF">GEV33_001447</name>
</gene>
<accession>A0A8J6HVB2</accession>
<feature type="compositionally biased region" description="Polar residues" evidence="1">
    <location>
        <begin position="1"/>
        <end position="10"/>
    </location>
</feature>
<dbReference type="Proteomes" id="UP000719412">
    <property type="component" value="Unassembled WGS sequence"/>
</dbReference>
<organism evidence="2 3">
    <name type="scientific">Tenebrio molitor</name>
    <name type="common">Yellow mealworm beetle</name>
    <dbReference type="NCBI Taxonomy" id="7067"/>
    <lineage>
        <taxon>Eukaryota</taxon>
        <taxon>Metazoa</taxon>
        <taxon>Ecdysozoa</taxon>
        <taxon>Arthropoda</taxon>
        <taxon>Hexapoda</taxon>
        <taxon>Insecta</taxon>
        <taxon>Pterygota</taxon>
        <taxon>Neoptera</taxon>
        <taxon>Endopterygota</taxon>
        <taxon>Coleoptera</taxon>
        <taxon>Polyphaga</taxon>
        <taxon>Cucujiformia</taxon>
        <taxon>Tenebrionidae</taxon>
        <taxon>Tenebrio</taxon>
    </lineage>
</organism>
<reference evidence="2" key="2">
    <citation type="submission" date="2021-08" db="EMBL/GenBank/DDBJ databases">
        <authorList>
            <person name="Eriksson T."/>
        </authorList>
    </citation>
    <scope>NUCLEOTIDE SEQUENCE</scope>
    <source>
        <strain evidence="2">Stoneville</strain>
        <tissue evidence="2">Whole head</tissue>
    </source>
</reference>
<comment type="caution">
    <text evidence="2">The sequence shown here is derived from an EMBL/GenBank/DDBJ whole genome shotgun (WGS) entry which is preliminary data.</text>
</comment>
<protein>
    <submittedName>
        <fullName evidence="2">Uncharacterized protein</fullName>
    </submittedName>
</protein>
<evidence type="ECO:0000313" key="3">
    <source>
        <dbReference type="Proteomes" id="UP000719412"/>
    </source>
</evidence>
<dbReference type="AlphaFoldDB" id="A0A8J6HVB2"/>
<feature type="region of interest" description="Disordered" evidence="1">
    <location>
        <begin position="99"/>
        <end position="121"/>
    </location>
</feature>
<keyword evidence="3" id="KW-1185">Reference proteome</keyword>
<sequence length="213" mass="24046">MATKQILQLQKDSEDKSSQRSSLPGRRTSKFLSGTLIPNSTIRSSLDPSNETPEVDEVASAESSKGSNKSLEKKIDKRRVSEDRGMERMRKKIHSIAVNTEPSNLSRERRRSSTVKSLDVSVLGRPRRRSTLESIRNAIEKSPNHVMKLVNADSIEKRNIGQHFKILTIEPLPAAPDVDAKAPPTQNRTVQKRDLQTQTSLLLEKLYVQMRHN</sequence>
<proteinExistence type="predicted"/>
<evidence type="ECO:0000256" key="1">
    <source>
        <dbReference type="SAM" id="MobiDB-lite"/>
    </source>
</evidence>
<evidence type="ECO:0000313" key="2">
    <source>
        <dbReference type="EMBL" id="KAH0821344.1"/>
    </source>
</evidence>
<dbReference type="EMBL" id="JABDTM020008309">
    <property type="protein sequence ID" value="KAH0821344.1"/>
    <property type="molecule type" value="Genomic_DNA"/>
</dbReference>
<reference evidence="2" key="1">
    <citation type="journal article" date="2020" name="J Insects Food Feed">
        <title>The yellow mealworm (Tenebrio molitor) genome: a resource for the emerging insects as food and feed industry.</title>
        <authorList>
            <person name="Eriksson T."/>
            <person name="Andere A."/>
            <person name="Kelstrup H."/>
            <person name="Emery V."/>
            <person name="Picard C."/>
        </authorList>
    </citation>
    <scope>NUCLEOTIDE SEQUENCE</scope>
    <source>
        <strain evidence="2">Stoneville</strain>
        <tissue evidence="2">Whole head</tissue>
    </source>
</reference>
<feature type="compositionally biased region" description="Polar residues" evidence="1">
    <location>
        <begin position="30"/>
        <end position="52"/>
    </location>
</feature>
<feature type="region of interest" description="Disordered" evidence="1">
    <location>
        <begin position="1"/>
        <end position="87"/>
    </location>
</feature>
<feature type="compositionally biased region" description="Basic and acidic residues" evidence="1">
    <location>
        <begin position="70"/>
        <end position="87"/>
    </location>
</feature>
<name>A0A8J6HVB2_TENMO</name>